<dbReference type="InParanoid" id="A7F761"/>
<reference evidence="2" key="1">
    <citation type="journal article" date="2011" name="PLoS Genet.">
        <title>Genomic analysis of the necrotrophic fungal pathogens Sclerotinia sclerotiorum and Botrytis cinerea.</title>
        <authorList>
            <person name="Amselem J."/>
            <person name="Cuomo C.A."/>
            <person name="van Kan J.A."/>
            <person name="Viaud M."/>
            <person name="Benito E.P."/>
            <person name="Couloux A."/>
            <person name="Coutinho P.M."/>
            <person name="de Vries R.P."/>
            <person name="Dyer P.S."/>
            <person name="Fillinger S."/>
            <person name="Fournier E."/>
            <person name="Gout L."/>
            <person name="Hahn M."/>
            <person name="Kohn L."/>
            <person name="Lapalu N."/>
            <person name="Plummer K.M."/>
            <person name="Pradier J.M."/>
            <person name="Quevillon E."/>
            <person name="Sharon A."/>
            <person name="Simon A."/>
            <person name="ten Have A."/>
            <person name="Tudzynski B."/>
            <person name="Tudzynski P."/>
            <person name="Wincker P."/>
            <person name="Andrew M."/>
            <person name="Anthouard V."/>
            <person name="Beever R.E."/>
            <person name="Beffa R."/>
            <person name="Benoit I."/>
            <person name="Bouzid O."/>
            <person name="Brault B."/>
            <person name="Chen Z."/>
            <person name="Choquer M."/>
            <person name="Collemare J."/>
            <person name="Cotton P."/>
            <person name="Danchin E.G."/>
            <person name="Da Silva C."/>
            <person name="Gautier A."/>
            <person name="Giraud C."/>
            <person name="Giraud T."/>
            <person name="Gonzalez C."/>
            <person name="Grossetete S."/>
            <person name="Guldener U."/>
            <person name="Henrissat B."/>
            <person name="Howlett B.J."/>
            <person name="Kodira C."/>
            <person name="Kretschmer M."/>
            <person name="Lappartient A."/>
            <person name="Leroch M."/>
            <person name="Levis C."/>
            <person name="Mauceli E."/>
            <person name="Neuveglise C."/>
            <person name="Oeser B."/>
            <person name="Pearson M."/>
            <person name="Poulain J."/>
            <person name="Poussereau N."/>
            <person name="Quesneville H."/>
            <person name="Rascle C."/>
            <person name="Schumacher J."/>
            <person name="Segurens B."/>
            <person name="Sexton A."/>
            <person name="Silva E."/>
            <person name="Sirven C."/>
            <person name="Soanes D.M."/>
            <person name="Talbot N.J."/>
            <person name="Templeton M."/>
            <person name="Yandava C."/>
            <person name="Yarden O."/>
            <person name="Zeng Q."/>
            <person name="Rollins J.A."/>
            <person name="Lebrun M.H."/>
            <person name="Dickman M."/>
        </authorList>
    </citation>
    <scope>NUCLEOTIDE SEQUENCE [LARGE SCALE GENOMIC DNA]</scope>
    <source>
        <strain evidence="2">ATCC 18683 / 1980 / Ss-1</strain>
    </source>
</reference>
<evidence type="ECO:0000313" key="1">
    <source>
        <dbReference type="EMBL" id="EDN98582.1"/>
    </source>
</evidence>
<name>A7F761_SCLS1</name>
<gene>
    <name evidence="1" type="ORF">SS1G_13441</name>
</gene>
<dbReference type="Proteomes" id="UP000001312">
    <property type="component" value="Unassembled WGS sequence"/>
</dbReference>
<dbReference type="AlphaFoldDB" id="A7F761"/>
<dbReference type="HOGENOM" id="CLU_2607467_0_0_1"/>
<protein>
    <submittedName>
        <fullName evidence="1">Uncharacterized protein</fullName>
    </submittedName>
</protein>
<keyword evidence="2" id="KW-1185">Reference proteome</keyword>
<dbReference type="RefSeq" id="XP_001585557.1">
    <property type="nucleotide sequence ID" value="XM_001585507.1"/>
</dbReference>
<dbReference type="KEGG" id="ssl:SS1G_13441"/>
<sequence>MSKLPRFPRFMTARRSDQVCVSDQVERYLLRRNISKKNLEIEKMRNDAYAMRYDTIQYDAPNCTTHKNIHQLISSCDSP</sequence>
<organism evidence="1 2">
    <name type="scientific">Sclerotinia sclerotiorum (strain ATCC 18683 / 1980 / Ss-1)</name>
    <name type="common">White mold</name>
    <name type="synonym">Whetzelinia sclerotiorum</name>
    <dbReference type="NCBI Taxonomy" id="665079"/>
    <lineage>
        <taxon>Eukaryota</taxon>
        <taxon>Fungi</taxon>
        <taxon>Dikarya</taxon>
        <taxon>Ascomycota</taxon>
        <taxon>Pezizomycotina</taxon>
        <taxon>Leotiomycetes</taxon>
        <taxon>Helotiales</taxon>
        <taxon>Sclerotiniaceae</taxon>
        <taxon>Sclerotinia</taxon>
    </lineage>
</organism>
<proteinExistence type="predicted"/>
<dbReference type="EMBL" id="CH476645">
    <property type="protein sequence ID" value="EDN98582.1"/>
    <property type="molecule type" value="Genomic_DNA"/>
</dbReference>
<accession>A7F761</accession>
<dbReference type="GeneID" id="5481677"/>
<evidence type="ECO:0000313" key="2">
    <source>
        <dbReference type="Proteomes" id="UP000001312"/>
    </source>
</evidence>